<accession>A0A9Q9EMK2</accession>
<keyword evidence="2" id="KW-1185">Reference proteome</keyword>
<evidence type="ECO:0000313" key="2">
    <source>
        <dbReference type="Proteomes" id="UP001056384"/>
    </source>
</evidence>
<dbReference type="Proteomes" id="UP001056384">
    <property type="component" value="Chromosome 8"/>
</dbReference>
<dbReference type="EMBL" id="CP099425">
    <property type="protein sequence ID" value="USW56130.1"/>
    <property type="molecule type" value="Genomic_DNA"/>
</dbReference>
<reference evidence="1" key="1">
    <citation type="submission" date="2022-06" db="EMBL/GenBank/DDBJ databases">
        <title>Complete genome sequences of two strains of the flax pathogen Septoria linicola.</title>
        <authorList>
            <person name="Lapalu N."/>
            <person name="Simon A."/>
            <person name="Demenou B."/>
            <person name="Paumier D."/>
            <person name="Guillot M.-P."/>
            <person name="Gout L."/>
            <person name="Valade R."/>
        </authorList>
    </citation>
    <scope>NUCLEOTIDE SEQUENCE</scope>
    <source>
        <strain evidence="1">SE15195</strain>
    </source>
</reference>
<gene>
    <name evidence="1" type="ORF">Slin15195_G094490</name>
</gene>
<name>A0A9Q9EMK2_9PEZI</name>
<evidence type="ECO:0000313" key="1">
    <source>
        <dbReference type="EMBL" id="USW56130.1"/>
    </source>
</evidence>
<dbReference type="AlphaFoldDB" id="A0A9Q9EMK2"/>
<protein>
    <submittedName>
        <fullName evidence="1">Uncharacterized protein</fullName>
    </submittedName>
</protein>
<sequence>MARDASTPRELAVMLQTATKSNGRVYHLEILNGAFVDETVLSTLSDLFPHLNSVTLIDCSQYIVTWARNAGMDAFDKHPFAITVDFEACTPANHFPFPLPESSYEDWNEAKPSLTVAQWVYNVAKSKTNSLRHPDMVQRRYHVLWFFNNTTNASYSRSEVEAMANEPHLNQAFMNMNFLLQVLDGGGLDRAEFLRRCTTFENAKIRGILWALSKDFCVIDAQMFRAISTHCGLKICVAGALSTTVSDRAREIAIVRDRHPLRNYLAASFVPNPLRTSSELSSVNND</sequence>
<organism evidence="1 2">
    <name type="scientific">Septoria linicola</name>
    <dbReference type="NCBI Taxonomy" id="215465"/>
    <lineage>
        <taxon>Eukaryota</taxon>
        <taxon>Fungi</taxon>
        <taxon>Dikarya</taxon>
        <taxon>Ascomycota</taxon>
        <taxon>Pezizomycotina</taxon>
        <taxon>Dothideomycetes</taxon>
        <taxon>Dothideomycetidae</taxon>
        <taxon>Mycosphaerellales</taxon>
        <taxon>Mycosphaerellaceae</taxon>
        <taxon>Septoria</taxon>
    </lineage>
</organism>
<proteinExistence type="predicted"/>